<dbReference type="EMBL" id="JAAIUW010000013">
    <property type="protein sequence ID" value="KAF7803358.1"/>
    <property type="molecule type" value="Genomic_DNA"/>
</dbReference>
<comment type="caution">
    <text evidence="2">The sequence shown here is derived from an EMBL/GenBank/DDBJ whole genome shotgun (WGS) entry which is preliminary data.</text>
</comment>
<feature type="compositionally biased region" description="Polar residues" evidence="1">
    <location>
        <begin position="7"/>
        <end position="16"/>
    </location>
</feature>
<gene>
    <name evidence="2" type="ORF">G2W53_042469</name>
</gene>
<name>A0A834VZ09_9FABA</name>
<keyword evidence="3" id="KW-1185">Reference proteome</keyword>
<organism evidence="2 3">
    <name type="scientific">Senna tora</name>
    <dbReference type="NCBI Taxonomy" id="362788"/>
    <lineage>
        <taxon>Eukaryota</taxon>
        <taxon>Viridiplantae</taxon>
        <taxon>Streptophyta</taxon>
        <taxon>Embryophyta</taxon>
        <taxon>Tracheophyta</taxon>
        <taxon>Spermatophyta</taxon>
        <taxon>Magnoliopsida</taxon>
        <taxon>eudicotyledons</taxon>
        <taxon>Gunneridae</taxon>
        <taxon>Pentapetalae</taxon>
        <taxon>rosids</taxon>
        <taxon>fabids</taxon>
        <taxon>Fabales</taxon>
        <taxon>Fabaceae</taxon>
        <taxon>Caesalpinioideae</taxon>
        <taxon>Cassia clade</taxon>
        <taxon>Senna</taxon>
    </lineage>
</organism>
<proteinExistence type="predicted"/>
<sequence>MRRKYSESSPETSKYSQTKKPKEKLHGLDD</sequence>
<evidence type="ECO:0000313" key="3">
    <source>
        <dbReference type="Proteomes" id="UP000634136"/>
    </source>
</evidence>
<protein>
    <submittedName>
        <fullName evidence="2">Uncharacterized protein</fullName>
    </submittedName>
</protein>
<feature type="region of interest" description="Disordered" evidence="1">
    <location>
        <begin position="1"/>
        <end position="30"/>
    </location>
</feature>
<evidence type="ECO:0000256" key="1">
    <source>
        <dbReference type="SAM" id="MobiDB-lite"/>
    </source>
</evidence>
<evidence type="ECO:0000313" key="2">
    <source>
        <dbReference type="EMBL" id="KAF7803358.1"/>
    </source>
</evidence>
<reference evidence="2" key="1">
    <citation type="submission" date="2020-09" db="EMBL/GenBank/DDBJ databases">
        <title>Genome-Enabled Discovery of Anthraquinone Biosynthesis in Senna tora.</title>
        <authorList>
            <person name="Kang S.-H."/>
            <person name="Pandey R.P."/>
            <person name="Lee C.-M."/>
            <person name="Sim J.-S."/>
            <person name="Jeong J.-T."/>
            <person name="Choi B.-S."/>
            <person name="Jung M."/>
            <person name="Ginzburg D."/>
            <person name="Zhao K."/>
            <person name="Won S.Y."/>
            <person name="Oh T.-J."/>
            <person name="Yu Y."/>
            <person name="Kim N.-H."/>
            <person name="Lee O.R."/>
            <person name="Lee T.-H."/>
            <person name="Bashyal P."/>
            <person name="Kim T.-S."/>
            <person name="Lee W.-H."/>
            <person name="Kawkins C."/>
            <person name="Kim C.-K."/>
            <person name="Kim J.S."/>
            <person name="Ahn B.O."/>
            <person name="Rhee S.Y."/>
            <person name="Sohng J.K."/>
        </authorList>
    </citation>
    <scope>NUCLEOTIDE SEQUENCE</scope>
    <source>
        <tissue evidence="2">Leaf</tissue>
    </source>
</reference>
<dbReference type="AlphaFoldDB" id="A0A834VZ09"/>
<accession>A0A834VZ09</accession>
<dbReference type="Proteomes" id="UP000634136">
    <property type="component" value="Unassembled WGS sequence"/>
</dbReference>